<dbReference type="PANTHER" id="PTHR30100">
    <property type="entry name" value="FATTY ACID/PHOSPHOLIPID SYNTHESIS PROTEIN PLSX"/>
    <property type="match status" value="1"/>
</dbReference>
<keyword evidence="6 10" id="KW-0594">Phospholipid biosynthesis</keyword>
<keyword evidence="7 10" id="KW-1208">Phospholipid metabolism</keyword>
<evidence type="ECO:0000256" key="10">
    <source>
        <dbReference type="HAMAP-Rule" id="MF_00019"/>
    </source>
</evidence>
<evidence type="ECO:0000256" key="9">
    <source>
        <dbReference type="ARBA" id="ARBA00046608"/>
    </source>
</evidence>
<dbReference type="EC" id="2.3.1.274" evidence="8 10"/>
<gene>
    <name evidence="10 12" type="primary">plsX</name>
    <name evidence="12" type="ORF">DESUT3_18230</name>
</gene>
<dbReference type="NCBIfam" id="TIGR00182">
    <property type="entry name" value="plsX"/>
    <property type="match status" value="1"/>
</dbReference>
<organism evidence="12 13">
    <name type="scientific">Desulfuromonas versatilis</name>
    <dbReference type="NCBI Taxonomy" id="2802975"/>
    <lineage>
        <taxon>Bacteria</taxon>
        <taxon>Pseudomonadati</taxon>
        <taxon>Thermodesulfobacteriota</taxon>
        <taxon>Desulfuromonadia</taxon>
        <taxon>Desulfuromonadales</taxon>
        <taxon>Desulfuromonadaceae</taxon>
        <taxon>Desulfuromonas</taxon>
    </lineage>
</organism>
<dbReference type="GO" id="GO:0016746">
    <property type="term" value="F:acyltransferase activity"/>
    <property type="evidence" value="ECO:0007669"/>
    <property type="project" value="UniProtKB-KW"/>
</dbReference>
<evidence type="ECO:0000256" key="7">
    <source>
        <dbReference type="ARBA" id="ARBA00023264"/>
    </source>
</evidence>
<dbReference type="HAMAP" id="MF_00019">
    <property type="entry name" value="PlsX"/>
    <property type="match status" value="1"/>
</dbReference>
<sequence>MKERIVVAVDAMGGDNAPGVEVEGAVAAARRWGVAIILVGDSARIEQELAKHQAQGLSISIRHASEVVGMHDSASDAVRKKKNSSIRVAFELVKQGEAHAVVSAGNSGATMAAGMFVLKRIPGIDRPAIATIMPSIEGHTLVLDVGGNVDCKPQHLAQFALMGQVYARHVLGKADPRVGLLSNGEELTKGNEQTREAHGLLKEAPFRYIGYVEGRDIFKGSVDVVVCDGFVGNVVLKVAEGLAEGIGAMLRREIGGRFLAKIGYLLARPAFEAFKKRVDYAEIGGAPLFGIEGTGMICHGGSSPRAIMNAIGQARQSVAKRVNDELVAQLRTTAVAFRTKGAGSAGSGAEVADQGVSEQRSS</sequence>
<evidence type="ECO:0000256" key="11">
    <source>
        <dbReference type="SAM" id="MobiDB-lite"/>
    </source>
</evidence>
<protein>
    <recommendedName>
        <fullName evidence="8 10">Phosphate acyltransferase</fullName>
        <ecNumber evidence="8 10">2.3.1.274</ecNumber>
    </recommendedName>
    <alternativeName>
        <fullName evidence="10">Acyl-ACP phosphotransacylase</fullName>
    </alternativeName>
    <alternativeName>
        <fullName evidence="10">Acyl-[acyl-carrier-protein]--phosphate acyltransferase</fullName>
    </alternativeName>
    <alternativeName>
        <fullName evidence="10">Phosphate-acyl-ACP acyltransferase</fullName>
    </alternativeName>
</protein>
<reference evidence="12 13" key="1">
    <citation type="journal article" date="2016" name="C (Basel)">
        <title>Selective Growth of and Electricity Production by Marine Exoelectrogenic Bacteria in Self-Aggregated Hydrogel of Microbially Reduced Graphene Oxide.</title>
        <authorList>
            <person name="Yoshida N."/>
            <person name="Goto Y."/>
            <person name="Miyata Y."/>
        </authorList>
    </citation>
    <scope>NUCLEOTIDE SEQUENCE [LARGE SCALE GENOMIC DNA]</scope>
    <source>
        <strain evidence="12 13">NIT-T3</strain>
    </source>
</reference>
<evidence type="ECO:0000256" key="3">
    <source>
        <dbReference type="ARBA" id="ARBA00022516"/>
    </source>
</evidence>
<dbReference type="Pfam" id="PF02504">
    <property type="entry name" value="FA_synthesis"/>
    <property type="match status" value="1"/>
</dbReference>
<keyword evidence="12" id="KW-0012">Acyltransferase</keyword>
<keyword evidence="4 10" id="KW-0808">Transferase</keyword>
<comment type="similarity">
    <text evidence="10">Belongs to the PlsX family.</text>
</comment>
<comment type="function">
    <text evidence="10">Catalyzes the reversible formation of acyl-phosphate (acyl-PO(4)) from acyl-[acyl-carrier-protein] (acyl-ACP). This enzyme utilizes acyl-ACP as fatty acyl donor, but not acyl-CoA.</text>
</comment>
<evidence type="ECO:0000256" key="1">
    <source>
        <dbReference type="ARBA" id="ARBA00001232"/>
    </source>
</evidence>
<keyword evidence="2 10" id="KW-0963">Cytoplasm</keyword>
<comment type="subunit">
    <text evidence="9 10">Homodimer. Probably interacts with PlsY.</text>
</comment>
<evidence type="ECO:0000313" key="12">
    <source>
        <dbReference type="EMBL" id="BCR04754.1"/>
    </source>
</evidence>
<evidence type="ECO:0000256" key="6">
    <source>
        <dbReference type="ARBA" id="ARBA00023209"/>
    </source>
</evidence>
<feature type="region of interest" description="Disordered" evidence="11">
    <location>
        <begin position="342"/>
        <end position="362"/>
    </location>
</feature>
<comment type="subcellular location">
    <subcellularLocation>
        <location evidence="10">Cytoplasm</location>
    </subcellularLocation>
    <text evidence="10">Associated with the membrane possibly through PlsY.</text>
</comment>
<dbReference type="InterPro" id="IPR012281">
    <property type="entry name" value="Phospholipid_synth_PlsX-like"/>
</dbReference>
<evidence type="ECO:0000256" key="8">
    <source>
        <dbReference type="ARBA" id="ARBA00024069"/>
    </source>
</evidence>
<accession>A0ABM8HR45</accession>
<keyword evidence="3 10" id="KW-0444">Lipid biosynthesis</keyword>
<dbReference type="PIRSF" id="PIRSF002465">
    <property type="entry name" value="Phsphlp_syn_PlsX"/>
    <property type="match status" value="1"/>
</dbReference>
<keyword evidence="5 10" id="KW-0443">Lipid metabolism</keyword>
<proteinExistence type="inferred from homology"/>
<name>A0ABM8HR45_9BACT</name>
<dbReference type="PANTHER" id="PTHR30100:SF1">
    <property type="entry name" value="PHOSPHATE ACYLTRANSFERASE"/>
    <property type="match status" value="1"/>
</dbReference>
<reference evidence="12 13" key="2">
    <citation type="journal article" date="2021" name="Int. J. Syst. Evol. Microbiol.">
        <title>Isolation and Polyphasic Characterization of Desulfuromonas versatilis sp. Nov., an Electrogenic Bacteria Capable of Versatile Metabolism Isolated from a Graphene Oxide-Reducing Enrichment Culture.</title>
        <authorList>
            <person name="Xie L."/>
            <person name="Yoshida N."/>
            <person name="Ishii S."/>
            <person name="Meng L."/>
        </authorList>
    </citation>
    <scope>NUCLEOTIDE SEQUENCE [LARGE SCALE GENOMIC DNA]</scope>
    <source>
        <strain evidence="12 13">NIT-T3</strain>
    </source>
</reference>
<evidence type="ECO:0000256" key="2">
    <source>
        <dbReference type="ARBA" id="ARBA00022490"/>
    </source>
</evidence>
<keyword evidence="13" id="KW-1185">Reference proteome</keyword>
<dbReference type="SUPFAM" id="SSF53659">
    <property type="entry name" value="Isocitrate/Isopropylmalate dehydrogenase-like"/>
    <property type="match status" value="1"/>
</dbReference>
<dbReference type="Proteomes" id="UP001319827">
    <property type="component" value="Chromosome"/>
</dbReference>
<dbReference type="InterPro" id="IPR003664">
    <property type="entry name" value="FA_synthesis"/>
</dbReference>
<evidence type="ECO:0000256" key="5">
    <source>
        <dbReference type="ARBA" id="ARBA00023098"/>
    </source>
</evidence>
<dbReference type="EMBL" id="AP024355">
    <property type="protein sequence ID" value="BCR04754.1"/>
    <property type="molecule type" value="Genomic_DNA"/>
</dbReference>
<comment type="pathway">
    <text evidence="10">Lipid metabolism; phospholipid metabolism.</text>
</comment>
<dbReference type="Gene3D" id="3.40.718.10">
    <property type="entry name" value="Isopropylmalate Dehydrogenase"/>
    <property type="match status" value="1"/>
</dbReference>
<evidence type="ECO:0000256" key="4">
    <source>
        <dbReference type="ARBA" id="ARBA00022679"/>
    </source>
</evidence>
<evidence type="ECO:0000313" key="13">
    <source>
        <dbReference type="Proteomes" id="UP001319827"/>
    </source>
</evidence>
<comment type="catalytic activity">
    <reaction evidence="1 10">
        <text>a fatty acyl-[ACP] + phosphate = an acyl phosphate + holo-[ACP]</text>
        <dbReference type="Rhea" id="RHEA:42292"/>
        <dbReference type="Rhea" id="RHEA-COMP:9685"/>
        <dbReference type="Rhea" id="RHEA-COMP:14125"/>
        <dbReference type="ChEBI" id="CHEBI:43474"/>
        <dbReference type="ChEBI" id="CHEBI:59918"/>
        <dbReference type="ChEBI" id="CHEBI:64479"/>
        <dbReference type="ChEBI" id="CHEBI:138651"/>
        <dbReference type="EC" id="2.3.1.274"/>
    </reaction>
</comment>